<dbReference type="InterPro" id="IPR036570">
    <property type="entry name" value="HORMA_dom_sf"/>
</dbReference>
<gene>
    <name evidence="1" type="ORF">Gasu_22600</name>
</gene>
<dbReference type="GeneID" id="17089085"/>
<dbReference type="SUPFAM" id="SSF56019">
    <property type="entry name" value="The spindle assembly checkpoint protein mad2"/>
    <property type="match status" value="1"/>
</dbReference>
<dbReference type="EMBL" id="KB454500">
    <property type="protein sequence ID" value="EME30351.1"/>
    <property type="molecule type" value="Genomic_DNA"/>
</dbReference>
<name>M2W3S0_GALSU</name>
<organism evidence="1 2">
    <name type="scientific">Galdieria sulphuraria</name>
    <name type="common">Red alga</name>
    <dbReference type="NCBI Taxonomy" id="130081"/>
    <lineage>
        <taxon>Eukaryota</taxon>
        <taxon>Rhodophyta</taxon>
        <taxon>Bangiophyceae</taxon>
        <taxon>Galdieriales</taxon>
        <taxon>Galdieriaceae</taxon>
        <taxon>Galdieria</taxon>
    </lineage>
</organism>
<dbReference type="Gramene" id="EME30351">
    <property type="protein sequence ID" value="EME30351"/>
    <property type="gene ID" value="Gasu_22600"/>
</dbReference>
<accession>M2W3S0</accession>
<protein>
    <recommendedName>
        <fullName evidence="3">HORMA domain-containing protein</fullName>
    </recommendedName>
</protein>
<evidence type="ECO:0000313" key="2">
    <source>
        <dbReference type="Proteomes" id="UP000030680"/>
    </source>
</evidence>
<reference evidence="2" key="1">
    <citation type="journal article" date="2013" name="Science">
        <title>Gene transfer from bacteria and archaea facilitated evolution of an extremophilic eukaryote.</title>
        <authorList>
            <person name="Schonknecht G."/>
            <person name="Chen W.H."/>
            <person name="Ternes C.M."/>
            <person name="Barbier G.G."/>
            <person name="Shrestha R.P."/>
            <person name="Stanke M."/>
            <person name="Brautigam A."/>
            <person name="Baker B.J."/>
            <person name="Banfield J.F."/>
            <person name="Garavito R.M."/>
            <person name="Carr K."/>
            <person name="Wilkerson C."/>
            <person name="Rensing S.A."/>
            <person name="Gagneul D."/>
            <person name="Dickenson N.E."/>
            <person name="Oesterhelt C."/>
            <person name="Lercher M.J."/>
            <person name="Weber A.P."/>
        </authorList>
    </citation>
    <scope>NUCLEOTIDE SEQUENCE [LARGE SCALE GENOMIC DNA]</scope>
    <source>
        <strain evidence="2">074W</strain>
    </source>
</reference>
<dbReference type="Gene3D" id="3.30.900.10">
    <property type="entry name" value="HORMA domain"/>
    <property type="match status" value="1"/>
</dbReference>
<dbReference type="AlphaFoldDB" id="M2W3S0"/>
<sequence>MDDWNNLWLDLTCCLIHTILYIHQVYPLVDTFERRERWGAVVYFCKSPIVADYLNPILHDIKSYFANGLLRSIRISLSHPNKQVNYQMQFPQTTPKVCTVDVILKWQELFRNALYKLLYVGQASSLVGTSTFQIYLQVVDNMEQQQQWKTVVGDPFVEHLASPLAKVTR</sequence>
<dbReference type="Proteomes" id="UP000030680">
    <property type="component" value="Unassembled WGS sequence"/>
</dbReference>
<evidence type="ECO:0000313" key="1">
    <source>
        <dbReference type="EMBL" id="EME30351.1"/>
    </source>
</evidence>
<dbReference type="OrthoDB" id="21254at2759"/>
<proteinExistence type="predicted"/>
<dbReference type="KEGG" id="gsl:Gasu_22600"/>
<evidence type="ECO:0008006" key="3">
    <source>
        <dbReference type="Google" id="ProtNLM"/>
    </source>
</evidence>
<keyword evidence="2" id="KW-1185">Reference proteome</keyword>
<dbReference type="RefSeq" id="XP_005706871.1">
    <property type="nucleotide sequence ID" value="XM_005706814.1"/>
</dbReference>